<reference evidence="5" key="1">
    <citation type="journal article" date="2018" name="Nat. Microbiol.">
        <title>Leveraging single-cell genomics to expand the fungal tree of life.</title>
        <authorList>
            <person name="Ahrendt S.R."/>
            <person name="Quandt C.A."/>
            <person name="Ciobanu D."/>
            <person name="Clum A."/>
            <person name="Salamov A."/>
            <person name="Andreopoulos B."/>
            <person name="Cheng J.F."/>
            <person name="Woyke T."/>
            <person name="Pelin A."/>
            <person name="Henrissat B."/>
            <person name="Reynolds N.K."/>
            <person name="Benny G.L."/>
            <person name="Smith M.E."/>
            <person name="James T.Y."/>
            <person name="Grigoriev I.V."/>
        </authorList>
    </citation>
    <scope>NUCLEOTIDE SEQUENCE [LARGE SCALE GENOMIC DNA]</scope>
    <source>
        <strain evidence="5">Benny S71-1</strain>
    </source>
</reference>
<evidence type="ECO:0000256" key="1">
    <source>
        <dbReference type="ARBA" id="ARBA00010142"/>
    </source>
</evidence>
<gene>
    <name evidence="4" type="ORF">SYNPS1DRAFT_33119</name>
</gene>
<dbReference type="CDD" id="cd00157">
    <property type="entry name" value="Rho"/>
    <property type="match status" value="1"/>
</dbReference>
<dbReference type="InterPro" id="IPR003578">
    <property type="entry name" value="Small_GTPase_Rho"/>
</dbReference>
<dbReference type="PANTHER" id="PTHR24072">
    <property type="entry name" value="RHO FAMILY GTPASE"/>
    <property type="match status" value="1"/>
</dbReference>
<accession>A0A4P9YY63</accession>
<dbReference type="OrthoDB" id="8830751at2759"/>
<keyword evidence="5" id="KW-1185">Reference proteome</keyword>
<dbReference type="SMART" id="SM00173">
    <property type="entry name" value="RAS"/>
    <property type="match status" value="1"/>
</dbReference>
<keyword evidence="2" id="KW-0547">Nucleotide-binding</keyword>
<dbReference type="InterPro" id="IPR005225">
    <property type="entry name" value="Small_GTP-bd"/>
</dbReference>
<dbReference type="EMBL" id="KZ990002">
    <property type="protein sequence ID" value="RKP24855.1"/>
    <property type="molecule type" value="Genomic_DNA"/>
</dbReference>
<comment type="similarity">
    <text evidence="1">Belongs to the small GTPase superfamily. Rho family.</text>
</comment>
<dbReference type="PROSITE" id="PS51420">
    <property type="entry name" value="RHO"/>
    <property type="match status" value="1"/>
</dbReference>
<dbReference type="Gene3D" id="3.40.50.300">
    <property type="entry name" value="P-loop containing nucleotide triphosphate hydrolases"/>
    <property type="match status" value="1"/>
</dbReference>
<dbReference type="InterPro" id="IPR027417">
    <property type="entry name" value="P-loop_NTPase"/>
</dbReference>
<dbReference type="PROSITE" id="PS51419">
    <property type="entry name" value="RAB"/>
    <property type="match status" value="1"/>
</dbReference>
<evidence type="ECO:0000313" key="5">
    <source>
        <dbReference type="Proteomes" id="UP000278143"/>
    </source>
</evidence>
<dbReference type="PRINTS" id="PR00449">
    <property type="entry name" value="RASTRNSFRMNG"/>
</dbReference>
<evidence type="ECO:0000313" key="4">
    <source>
        <dbReference type="EMBL" id="RKP24855.1"/>
    </source>
</evidence>
<evidence type="ECO:0000256" key="2">
    <source>
        <dbReference type="ARBA" id="ARBA00022741"/>
    </source>
</evidence>
<dbReference type="GO" id="GO:0005525">
    <property type="term" value="F:GTP binding"/>
    <property type="evidence" value="ECO:0007669"/>
    <property type="project" value="UniProtKB-KW"/>
</dbReference>
<dbReference type="Proteomes" id="UP000278143">
    <property type="component" value="Unassembled WGS sequence"/>
</dbReference>
<dbReference type="PROSITE" id="PS51421">
    <property type="entry name" value="RAS"/>
    <property type="match status" value="1"/>
</dbReference>
<protein>
    <submittedName>
        <fullName evidence="4">P-loop containing nucleoside triphosphate hydrolase protein</fullName>
    </submittedName>
</protein>
<dbReference type="NCBIfam" id="TIGR00231">
    <property type="entry name" value="small_GTP"/>
    <property type="match status" value="1"/>
</dbReference>
<dbReference type="GO" id="GO:0003924">
    <property type="term" value="F:GTPase activity"/>
    <property type="evidence" value="ECO:0007669"/>
    <property type="project" value="InterPro"/>
</dbReference>
<dbReference type="SUPFAM" id="SSF52540">
    <property type="entry name" value="P-loop containing nucleoside triphosphate hydrolases"/>
    <property type="match status" value="1"/>
</dbReference>
<evidence type="ECO:0000256" key="3">
    <source>
        <dbReference type="ARBA" id="ARBA00023134"/>
    </source>
</evidence>
<dbReference type="SMART" id="SM00174">
    <property type="entry name" value="RHO"/>
    <property type="match status" value="1"/>
</dbReference>
<dbReference type="InterPro" id="IPR001806">
    <property type="entry name" value="Small_GTPase"/>
</dbReference>
<keyword evidence="3" id="KW-0342">GTP-binding</keyword>
<name>A0A4P9YY63_9FUNG</name>
<keyword evidence="4" id="KW-0378">Hydrolase</keyword>
<dbReference type="Pfam" id="PF00071">
    <property type="entry name" value="Ras"/>
    <property type="match status" value="1"/>
</dbReference>
<organism evidence="4 5">
    <name type="scientific">Syncephalis pseudoplumigaleata</name>
    <dbReference type="NCBI Taxonomy" id="1712513"/>
    <lineage>
        <taxon>Eukaryota</taxon>
        <taxon>Fungi</taxon>
        <taxon>Fungi incertae sedis</taxon>
        <taxon>Zoopagomycota</taxon>
        <taxon>Zoopagomycotina</taxon>
        <taxon>Zoopagomycetes</taxon>
        <taxon>Zoopagales</taxon>
        <taxon>Piptocephalidaceae</taxon>
        <taxon>Syncephalis</taxon>
    </lineage>
</organism>
<proteinExistence type="inferred from homology"/>
<dbReference type="AlphaFoldDB" id="A0A4P9YY63"/>
<sequence>MRVCALRPIHRKIVLVGDAAVGKTALLSIHTAGTFPDDHEPTIFDNYMQETWVDGDAFRLSLVDTAGQEALGAVRSLSYADTHVVILCFSVDRPETLANAMTAWSSEIAELCPGVAILLLATKCDLREDPAVERALAAKGQHPVTYEEGLRAAHLMGAQRYVECSAMHDIGVNEVFEQAARAALDAEPRGANVIREQKQQQRRSRGVSRRLTQRLSTRVSWFVPQAEVVDIRRHT</sequence>
<dbReference type="GO" id="GO:0007264">
    <property type="term" value="P:small GTPase-mediated signal transduction"/>
    <property type="evidence" value="ECO:0007669"/>
    <property type="project" value="InterPro"/>
</dbReference>
<dbReference type="SMART" id="SM00175">
    <property type="entry name" value="RAB"/>
    <property type="match status" value="1"/>
</dbReference>
<dbReference type="FunFam" id="3.40.50.300:FF:001179">
    <property type="entry name" value="Rho family GTPase"/>
    <property type="match status" value="1"/>
</dbReference>